<keyword evidence="2" id="KW-1003">Cell membrane</keyword>
<feature type="transmembrane region" description="Helical" evidence="6">
    <location>
        <begin position="51"/>
        <end position="72"/>
    </location>
</feature>
<evidence type="ECO:0000313" key="9">
    <source>
        <dbReference type="Proteomes" id="UP000321291"/>
    </source>
</evidence>
<gene>
    <name evidence="8" type="ORF">FSB73_06905</name>
</gene>
<dbReference type="PANTHER" id="PTHR30572:SF18">
    <property type="entry name" value="ABC-TYPE MACROLIDE FAMILY EXPORT SYSTEM PERMEASE COMPONENT 2"/>
    <property type="match status" value="1"/>
</dbReference>
<evidence type="ECO:0000259" key="7">
    <source>
        <dbReference type="Pfam" id="PF02687"/>
    </source>
</evidence>
<evidence type="ECO:0000256" key="5">
    <source>
        <dbReference type="ARBA" id="ARBA00023136"/>
    </source>
</evidence>
<evidence type="ECO:0000256" key="6">
    <source>
        <dbReference type="SAM" id="Phobius"/>
    </source>
</evidence>
<keyword evidence="4 6" id="KW-1133">Transmembrane helix</keyword>
<comment type="subcellular location">
    <subcellularLocation>
        <location evidence="1">Cell membrane</location>
        <topology evidence="1">Multi-pass membrane protein</topology>
    </subcellularLocation>
</comment>
<feature type="transmembrane region" description="Helical" evidence="6">
    <location>
        <begin position="428"/>
        <end position="449"/>
    </location>
</feature>
<dbReference type="InterPro" id="IPR003838">
    <property type="entry name" value="ABC3_permease_C"/>
</dbReference>
<evidence type="ECO:0000256" key="4">
    <source>
        <dbReference type="ARBA" id="ARBA00022989"/>
    </source>
</evidence>
<name>A0A5B8VIQ8_9BACT</name>
<sequence>MILRFYADTGLTVLLAIIVGFVMSFGSLYLFNSISGSHLDITDLLGIPTFLFLLVIWFIVTLLAGSYPALLLSGSSALQLMQKKFSRGGADQLFRKILVVVQFSCSIVLIIAIVIIYQQMKFVGNKNLGFNPNGVLMVNISGVRDPGHLESFSNAISQIPQVHEVSQLQVPPGFSASQRSLHKGDEKSDLTLFTCHADGAVVSTLGLKLLAGKTLPDHLSKTDSMVYVVANKKVIDYLGWTPEEAIGRKVQVDLGNNAYIVGVVDDFNFLSLKRPIEPYIYYAANDAPESFNAMLIKMNTDQLASTMDKVQRDFAKYVPAVAFDYSFLDAHLATLYNADRVMQKVVLLFSCLAIFVSCLGLFGLSAFMAEQKTKEIGIRKVLGASSFSISKMLSLNFLKLVLLSIVIGIPVAIYLMQKWLSHFEYRIHISWLVVGLSATTGLLIALLTVSYQSIKAASANPVNSIKAE</sequence>
<organism evidence="8 9">
    <name type="scientific">Arachidicoccus ginsenosidivorans</name>
    <dbReference type="NCBI Taxonomy" id="496057"/>
    <lineage>
        <taxon>Bacteria</taxon>
        <taxon>Pseudomonadati</taxon>
        <taxon>Bacteroidota</taxon>
        <taxon>Chitinophagia</taxon>
        <taxon>Chitinophagales</taxon>
        <taxon>Chitinophagaceae</taxon>
        <taxon>Arachidicoccus</taxon>
    </lineage>
</organism>
<dbReference type="KEGG" id="agi:FSB73_06905"/>
<dbReference type="Proteomes" id="UP000321291">
    <property type="component" value="Chromosome"/>
</dbReference>
<dbReference type="AlphaFoldDB" id="A0A5B8VIQ8"/>
<feature type="transmembrane region" description="Helical" evidence="6">
    <location>
        <begin position="12"/>
        <end position="31"/>
    </location>
</feature>
<dbReference type="GO" id="GO:0022857">
    <property type="term" value="F:transmembrane transporter activity"/>
    <property type="evidence" value="ECO:0007669"/>
    <property type="project" value="TreeGrafter"/>
</dbReference>
<reference evidence="8 9" key="1">
    <citation type="journal article" date="2017" name="Int. J. Syst. Evol. Microbiol.">
        <title>Arachidicoccus ginsenosidivorans sp. nov., with ginsenoside-converting activity isolated from ginseng cultivating soil.</title>
        <authorList>
            <person name="Siddiqi M.Z."/>
            <person name="Aslam Z."/>
            <person name="Im W.T."/>
        </authorList>
    </citation>
    <scope>NUCLEOTIDE SEQUENCE [LARGE SCALE GENOMIC DNA]</scope>
    <source>
        <strain evidence="8 9">Gsoil 809</strain>
    </source>
</reference>
<dbReference type="RefSeq" id="WP_146780812.1">
    <property type="nucleotide sequence ID" value="NZ_CP042434.1"/>
</dbReference>
<accession>A0A5B8VIQ8</accession>
<evidence type="ECO:0000313" key="8">
    <source>
        <dbReference type="EMBL" id="QEC71434.1"/>
    </source>
</evidence>
<proteinExistence type="predicted"/>
<dbReference type="GO" id="GO:0005886">
    <property type="term" value="C:plasma membrane"/>
    <property type="evidence" value="ECO:0007669"/>
    <property type="project" value="UniProtKB-SubCell"/>
</dbReference>
<feature type="transmembrane region" description="Helical" evidence="6">
    <location>
        <begin position="93"/>
        <end position="117"/>
    </location>
</feature>
<keyword evidence="9" id="KW-1185">Reference proteome</keyword>
<dbReference type="OrthoDB" id="1451596at2"/>
<keyword evidence="5 6" id="KW-0472">Membrane</keyword>
<dbReference type="Pfam" id="PF02687">
    <property type="entry name" value="FtsX"/>
    <property type="match status" value="1"/>
</dbReference>
<dbReference type="InterPro" id="IPR050250">
    <property type="entry name" value="Macrolide_Exporter_MacB"/>
</dbReference>
<keyword evidence="3 6" id="KW-0812">Transmembrane</keyword>
<feature type="domain" description="ABC3 transporter permease C-terminal" evidence="7">
    <location>
        <begin position="348"/>
        <end position="461"/>
    </location>
</feature>
<evidence type="ECO:0000256" key="1">
    <source>
        <dbReference type="ARBA" id="ARBA00004651"/>
    </source>
</evidence>
<protein>
    <submittedName>
        <fullName evidence="8">FtsX-like permease family protein</fullName>
    </submittedName>
</protein>
<dbReference type="PANTHER" id="PTHR30572">
    <property type="entry name" value="MEMBRANE COMPONENT OF TRANSPORTER-RELATED"/>
    <property type="match status" value="1"/>
</dbReference>
<feature type="transmembrane region" description="Helical" evidence="6">
    <location>
        <begin position="345"/>
        <end position="369"/>
    </location>
</feature>
<dbReference type="EMBL" id="CP042434">
    <property type="protein sequence ID" value="QEC71434.1"/>
    <property type="molecule type" value="Genomic_DNA"/>
</dbReference>
<evidence type="ECO:0000256" key="3">
    <source>
        <dbReference type="ARBA" id="ARBA00022692"/>
    </source>
</evidence>
<evidence type="ECO:0000256" key="2">
    <source>
        <dbReference type="ARBA" id="ARBA00022475"/>
    </source>
</evidence>
<feature type="transmembrane region" description="Helical" evidence="6">
    <location>
        <begin position="397"/>
        <end position="416"/>
    </location>
</feature>